<reference evidence="7" key="1">
    <citation type="submission" date="2014-03" db="EMBL/GenBank/DDBJ databases">
        <authorList>
            <person name="Aksoy S."/>
            <person name="Warren W."/>
            <person name="Wilson R.K."/>
        </authorList>
    </citation>
    <scope>NUCLEOTIDE SEQUENCE [LARGE SCALE GENOMIC DNA]</scope>
    <source>
        <strain evidence="7">IAEA</strain>
    </source>
</reference>
<feature type="domain" description="CCDC43 PWI-like" evidence="5">
    <location>
        <begin position="2"/>
        <end position="74"/>
    </location>
</feature>
<dbReference type="EnsemblMetazoa" id="GBRI016920-RA">
    <property type="protein sequence ID" value="GBRI016920-PA"/>
    <property type="gene ID" value="GBRI016920"/>
</dbReference>
<evidence type="ECO:0000256" key="2">
    <source>
        <dbReference type="ARBA" id="ARBA00016648"/>
    </source>
</evidence>
<feature type="compositionally biased region" description="Polar residues" evidence="4">
    <location>
        <begin position="157"/>
        <end position="167"/>
    </location>
</feature>
<organism evidence="6 7">
    <name type="scientific">Glossina brevipalpis</name>
    <dbReference type="NCBI Taxonomy" id="37001"/>
    <lineage>
        <taxon>Eukaryota</taxon>
        <taxon>Metazoa</taxon>
        <taxon>Ecdysozoa</taxon>
        <taxon>Arthropoda</taxon>
        <taxon>Hexapoda</taxon>
        <taxon>Insecta</taxon>
        <taxon>Pterygota</taxon>
        <taxon>Neoptera</taxon>
        <taxon>Endopterygota</taxon>
        <taxon>Diptera</taxon>
        <taxon>Brachycera</taxon>
        <taxon>Muscomorpha</taxon>
        <taxon>Hippoboscoidea</taxon>
        <taxon>Glossinidae</taxon>
        <taxon>Glossina</taxon>
    </lineage>
</organism>
<feature type="compositionally biased region" description="Basic residues" evidence="4">
    <location>
        <begin position="207"/>
        <end position="218"/>
    </location>
</feature>
<proteinExistence type="inferred from homology"/>
<evidence type="ECO:0000259" key="5">
    <source>
        <dbReference type="Pfam" id="PF26091"/>
    </source>
</evidence>
<dbReference type="Proteomes" id="UP000091820">
    <property type="component" value="Unassembled WGS sequence"/>
</dbReference>
<keyword evidence="3" id="KW-0175">Coiled coil</keyword>
<evidence type="ECO:0000313" key="7">
    <source>
        <dbReference type="Proteomes" id="UP000091820"/>
    </source>
</evidence>
<dbReference type="InterPro" id="IPR037666">
    <property type="entry name" value="CCDC43"/>
</dbReference>
<keyword evidence="7" id="KW-1185">Reference proteome</keyword>
<feature type="compositionally biased region" description="Basic and acidic residues" evidence="4">
    <location>
        <begin position="139"/>
        <end position="148"/>
    </location>
</feature>
<evidence type="ECO:0000256" key="3">
    <source>
        <dbReference type="ARBA" id="ARBA00023054"/>
    </source>
</evidence>
<dbReference type="InterPro" id="IPR058771">
    <property type="entry name" value="PWI_CCDC43"/>
</dbReference>
<evidence type="ECO:0000256" key="4">
    <source>
        <dbReference type="SAM" id="MobiDB-lite"/>
    </source>
</evidence>
<feature type="compositionally biased region" description="Basic and acidic residues" evidence="4">
    <location>
        <begin position="173"/>
        <end position="206"/>
    </location>
</feature>
<comment type="similarity">
    <text evidence="1">Belongs to the CCDC43 family.</text>
</comment>
<dbReference type="Pfam" id="PF26091">
    <property type="entry name" value="PWI_CCDC43"/>
    <property type="match status" value="1"/>
</dbReference>
<dbReference type="PANTHER" id="PTHR31684">
    <property type="entry name" value="COILED-COIL DOMAIN-CONTAINING PROTEIN 43"/>
    <property type="match status" value="1"/>
</dbReference>
<evidence type="ECO:0000313" key="6">
    <source>
        <dbReference type="EnsemblMetazoa" id="GBRI016920-PA"/>
    </source>
</evidence>
<sequence length="218" mass="25376">MSTTVTFKTWLNKKLRELNTDETVFGSYILGILDGDENEEEKREALEGILSEILNENIEEVIQSIIGKWEEYHPKTNESNNYDNSLDVEDKLTKLLEAQNIQTTVKERTYTEEEKRIREQILAQYSQTEVSDDDYNATHSDEEPEKHISGGGGSSSVNGIERNTNVQDVLALQKERREQARSEAAAKKQKDKEDRERQKQLREEKKEKRKTVKGERRR</sequence>
<accession>A0A1A9WEP5</accession>
<evidence type="ECO:0000256" key="1">
    <source>
        <dbReference type="ARBA" id="ARBA00005305"/>
    </source>
</evidence>
<dbReference type="STRING" id="37001.A0A1A9WEP5"/>
<name>A0A1A9WEP5_9MUSC</name>
<feature type="region of interest" description="Disordered" evidence="4">
    <location>
        <begin position="122"/>
        <end position="218"/>
    </location>
</feature>
<reference evidence="6" key="2">
    <citation type="submission" date="2020-05" db="UniProtKB">
        <authorList>
            <consortium name="EnsemblMetazoa"/>
        </authorList>
    </citation>
    <scope>IDENTIFICATION</scope>
    <source>
        <strain evidence="6">IAEA</strain>
    </source>
</reference>
<dbReference type="PANTHER" id="PTHR31684:SF2">
    <property type="entry name" value="COILED-COIL DOMAIN-CONTAINING PROTEIN 43"/>
    <property type="match status" value="1"/>
</dbReference>
<protein>
    <recommendedName>
        <fullName evidence="2">Coiled-coil domain-containing protein 43</fullName>
    </recommendedName>
</protein>
<dbReference type="VEuPathDB" id="VectorBase:GBRI016920"/>
<dbReference type="AlphaFoldDB" id="A0A1A9WEP5"/>